<feature type="domain" description="NADH:ubiquinone oxidoreductase intermediate-associated protein 30" evidence="2">
    <location>
        <begin position="3"/>
        <end position="154"/>
    </location>
</feature>
<comment type="caution">
    <text evidence="3">The sequence shown here is derived from an EMBL/GenBank/DDBJ whole genome shotgun (WGS) entry which is preliminary data.</text>
</comment>
<comment type="similarity">
    <text evidence="1">Belongs to the CIA30 family.</text>
</comment>
<dbReference type="InterPro" id="IPR039131">
    <property type="entry name" value="NDUFAF1"/>
</dbReference>
<protein>
    <submittedName>
        <fullName evidence="3">CIA30 family protein</fullName>
    </submittedName>
</protein>
<evidence type="ECO:0000256" key="1">
    <source>
        <dbReference type="ARBA" id="ARBA00007884"/>
    </source>
</evidence>
<dbReference type="RefSeq" id="WP_343818774.1">
    <property type="nucleotide sequence ID" value="NZ_BAAAFA010000012.1"/>
</dbReference>
<keyword evidence="4" id="KW-1185">Reference proteome</keyword>
<dbReference type="InterPro" id="IPR013857">
    <property type="entry name" value="NADH-UbQ_OxRdtase-assoc_prot30"/>
</dbReference>
<name>A0ABN1LAM2_9GAMM</name>
<reference evidence="3 4" key="1">
    <citation type="journal article" date="2019" name="Int. J. Syst. Evol. Microbiol.">
        <title>The Global Catalogue of Microorganisms (GCM) 10K type strain sequencing project: providing services to taxonomists for standard genome sequencing and annotation.</title>
        <authorList>
            <consortium name="The Broad Institute Genomics Platform"/>
            <consortium name="The Broad Institute Genome Sequencing Center for Infectious Disease"/>
            <person name="Wu L."/>
            <person name="Ma J."/>
        </authorList>
    </citation>
    <scope>NUCLEOTIDE SEQUENCE [LARGE SCALE GENOMIC DNA]</scope>
    <source>
        <strain evidence="3 4">JCM 15608</strain>
    </source>
</reference>
<evidence type="ECO:0000313" key="3">
    <source>
        <dbReference type="EMBL" id="GAA0822953.1"/>
    </source>
</evidence>
<sequence length="160" mass="17963">MLINFTESNEINYWRVSNDSVMGGVSSSLMLIEGNYGRFFGNISRDSNGGFSSVYRRIESLASGVERIRINSKGDGQTYQVRIMSHVDGYRVAYRHNFVTLNGIEQQSSFKLADFIATFRGRLLPNAPKLTAESVQEVGFLMTKKKPGKFALIISNIEFS</sequence>
<dbReference type="Proteomes" id="UP001500021">
    <property type="component" value="Unassembled WGS sequence"/>
</dbReference>
<dbReference type="EMBL" id="BAAAFA010000012">
    <property type="protein sequence ID" value="GAA0822953.1"/>
    <property type="molecule type" value="Genomic_DNA"/>
</dbReference>
<dbReference type="SUPFAM" id="SSF49785">
    <property type="entry name" value="Galactose-binding domain-like"/>
    <property type="match status" value="1"/>
</dbReference>
<organism evidence="3 4">
    <name type="scientific">Colwellia asteriadis</name>
    <dbReference type="NCBI Taxonomy" id="517723"/>
    <lineage>
        <taxon>Bacteria</taxon>
        <taxon>Pseudomonadati</taxon>
        <taxon>Pseudomonadota</taxon>
        <taxon>Gammaproteobacteria</taxon>
        <taxon>Alteromonadales</taxon>
        <taxon>Colwelliaceae</taxon>
        <taxon>Colwellia</taxon>
    </lineage>
</organism>
<dbReference type="PANTHER" id="PTHR13194">
    <property type="entry name" value="COMPLEX I INTERMEDIATE-ASSOCIATED PROTEIN 30"/>
    <property type="match status" value="1"/>
</dbReference>
<dbReference type="PANTHER" id="PTHR13194:SF19">
    <property type="entry name" value="NAD(P)-BINDING ROSSMANN-FOLD SUPERFAMILY PROTEIN"/>
    <property type="match status" value="1"/>
</dbReference>
<proteinExistence type="inferred from homology"/>
<accession>A0ABN1LAM2</accession>
<evidence type="ECO:0000313" key="4">
    <source>
        <dbReference type="Proteomes" id="UP001500021"/>
    </source>
</evidence>
<gene>
    <name evidence="3" type="ORF">GCM10009111_31980</name>
</gene>
<dbReference type="Pfam" id="PF08547">
    <property type="entry name" value="CIA30"/>
    <property type="match status" value="1"/>
</dbReference>
<evidence type="ECO:0000259" key="2">
    <source>
        <dbReference type="Pfam" id="PF08547"/>
    </source>
</evidence>
<dbReference type="InterPro" id="IPR008979">
    <property type="entry name" value="Galactose-bd-like_sf"/>
</dbReference>